<sequence length="100" mass="10844">PRPRPADPREAIPGRPAATFFGLAGVAVRIPQRCLRGAVDAAGAPALVRELDARQRQSARPGDIGSQPEEAVSGRRRTIRAEEELCRPERNPCRPEAKPC</sequence>
<name>A0ABS2U7B9_9ACTN</name>
<keyword evidence="3" id="KW-1185">Reference proteome</keyword>
<evidence type="ECO:0000313" key="2">
    <source>
        <dbReference type="EMBL" id="MBM9510410.1"/>
    </source>
</evidence>
<dbReference type="RefSeq" id="WP_205364358.1">
    <property type="nucleotide sequence ID" value="NZ_JADKYB010000036.1"/>
</dbReference>
<accession>A0ABS2U7B9</accession>
<protein>
    <submittedName>
        <fullName evidence="2">Uncharacterized protein</fullName>
    </submittedName>
</protein>
<comment type="caution">
    <text evidence="2">The sequence shown here is derived from an EMBL/GenBank/DDBJ whole genome shotgun (WGS) entry which is preliminary data.</text>
</comment>
<feature type="region of interest" description="Disordered" evidence="1">
    <location>
        <begin position="52"/>
        <end position="77"/>
    </location>
</feature>
<reference evidence="2 3" key="1">
    <citation type="submission" date="2021-01" db="EMBL/GenBank/DDBJ databases">
        <title>Streptomyces acididurans sp. nov., isolated from a peat swamp forest soil.</title>
        <authorList>
            <person name="Chantavorakit T."/>
            <person name="Duangmal K."/>
        </authorList>
    </citation>
    <scope>NUCLEOTIDE SEQUENCE [LARGE SCALE GENOMIC DNA]</scope>
    <source>
        <strain evidence="2 3">KK5PA1</strain>
    </source>
</reference>
<proteinExistence type="predicted"/>
<dbReference type="Proteomes" id="UP000749040">
    <property type="component" value="Unassembled WGS sequence"/>
</dbReference>
<evidence type="ECO:0000313" key="3">
    <source>
        <dbReference type="Proteomes" id="UP000749040"/>
    </source>
</evidence>
<organism evidence="2 3">
    <name type="scientific">Actinacidiphila acididurans</name>
    <dbReference type="NCBI Taxonomy" id="2784346"/>
    <lineage>
        <taxon>Bacteria</taxon>
        <taxon>Bacillati</taxon>
        <taxon>Actinomycetota</taxon>
        <taxon>Actinomycetes</taxon>
        <taxon>Kitasatosporales</taxon>
        <taxon>Streptomycetaceae</taxon>
        <taxon>Actinacidiphila</taxon>
    </lineage>
</organism>
<evidence type="ECO:0000256" key="1">
    <source>
        <dbReference type="SAM" id="MobiDB-lite"/>
    </source>
</evidence>
<dbReference type="EMBL" id="JADKYB010000036">
    <property type="protein sequence ID" value="MBM9510410.1"/>
    <property type="molecule type" value="Genomic_DNA"/>
</dbReference>
<gene>
    <name evidence="2" type="ORF">ITX44_38795</name>
</gene>
<feature type="non-terminal residue" evidence="2">
    <location>
        <position position="1"/>
    </location>
</feature>